<dbReference type="PROSITE" id="PS00132">
    <property type="entry name" value="CARBOXYPEPT_ZN_1"/>
    <property type="match status" value="1"/>
</dbReference>
<dbReference type="CDD" id="cd01644">
    <property type="entry name" value="RT_pepA17"/>
    <property type="match status" value="1"/>
</dbReference>
<protein>
    <recommendedName>
        <fullName evidence="9">F5/8 type C domain-containing protein</fullName>
    </recommendedName>
</protein>
<proteinExistence type="inferred from homology"/>
<dbReference type="PROSITE" id="PS52035">
    <property type="entry name" value="PEPTIDASE_M14"/>
    <property type="match status" value="1"/>
</dbReference>
<reference evidence="8" key="1">
    <citation type="submission" date="2024-04" db="EMBL/GenBank/DDBJ databases">
        <title>Salinicola lusitanus LLJ914,a marine bacterium isolated from the Okinawa Trough.</title>
        <authorList>
            <person name="Li J."/>
        </authorList>
    </citation>
    <scope>NUCLEOTIDE SEQUENCE [LARGE SCALE GENOMIC DNA]</scope>
</reference>
<dbReference type="FunFam" id="3.40.630.10:FF:000223">
    <property type="entry name" value="Uncharacterized protein"/>
    <property type="match status" value="1"/>
</dbReference>
<dbReference type="PANTHER" id="PTHR47331">
    <property type="entry name" value="PHD-TYPE DOMAIN-CONTAINING PROTEIN"/>
    <property type="match status" value="1"/>
</dbReference>
<dbReference type="SUPFAM" id="SSF56672">
    <property type="entry name" value="DNA/RNA polymerases"/>
    <property type="match status" value="1"/>
</dbReference>
<dbReference type="SMART" id="SM00631">
    <property type="entry name" value="Zn_pept"/>
    <property type="match status" value="1"/>
</dbReference>
<evidence type="ECO:0000259" key="6">
    <source>
        <dbReference type="PROSITE" id="PS52035"/>
    </source>
</evidence>
<dbReference type="Pfam" id="PF05380">
    <property type="entry name" value="Peptidase_A17"/>
    <property type="match status" value="1"/>
</dbReference>
<dbReference type="InterPro" id="IPR008979">
    <property type="entry name" value="Galactose-bd-like_sf"/>
</dbReference>
<accession>A0AAW0PIH8</accession>
<organism evidence="7 8">
    <name type="scientific">Mugilogobius chulae</name>
    <name type="common">yellowstripe goby</name>
    <dbReference type="NCBI Taxonomy" id="88201"/>
    <lineage>
        <taxon>Eukaryota</taxon>
        <taxon>Metazoa</taxon>
        <taxon>Chordata</taxon>
        <taxon>Craniata</taxon>
        <taxon>Vertebrata</taxon>
        <taxon>Euteleostomi</taxon>
        <taxon>Actinopterygii</taxon>
        <taxon>Neopterygii</taxon>
        <taxon>Teleostei</taxon>
        <taxon>Neoteleostei</taxon>
        <taxon>Acanthomorphata</taxon>
        <taxon>Gobiaria</taxon>
        <taxon>Gobiiformes</taxon>
        <taxon>Gobioidei</taxon>
        <taxon>Gobiidae</taxon>
        <taxon>Gobionellinae</taxon>
        <taxon>Mugilogobius</taxon>
    </lineage>
</organism>
<dbReference type="InterPro" id="IPR000834">
    <property type="entry name" value="Peptidase_M14"/>
</dbReference>
<dbReference type="Gene3D" id="3.30.420.10">
    <property type="entry name" value="Ribonuclease H-like superfamily/Ribonuclease H"/>
    <property type="match status" value="1"/>
</dbReference>
<evidence type="ECO:0000313" key="7">
    <source>
        <dbReference type="EMBL" id="KAK7918723.1"/>
    </source>
</evidence>
<dbReference type="PROSITE" id="PS01285">
    <property type="entry name" value="FA58C_1"/>
    <property type="match status" value="1"/>
</dbReference>
<evidence type="ECO:0000259" key="5">
    <source>
        <dbReference type="PROSITE" id="PS50994"/>
    </source>
</evidence>
<dbReference type="InterPro" id="IPR001584">
    <property type="entry name" value="Integrase_cat-core"/>
</dbReference>
<comment type="caution">
    <text evidence="7">The sequence shown here is derived from an EMBL/GenBank/DDBJ whole genome shotgun (WGS) entry which is preliminary data.</text>
</comment>
<dbReference type="PROSITE" id="PS50022">
    <property type="entry name" value="FA58C_3"/>
    <property type="match status" value="1"/>
</dbReference>
<dbReference type="SUPFAM" id="SSF53098">
    <property type="entry name" value="Ribonuclease H-like"/>
    <property type="match status" value="1"/>
</dbReference>
<dbReference type="Gene3D" id="2.60.120.260">
    <property type="entry name" value="Galactose-binding domain-like"/>
    <property type="match status" value="1"/>
</dbReference>
<dbReference type="InterPro" id="IPR000421">
    <property type="entry name" value="FA58C"/>
</dbReference>
<dbReference type="GO" id="GO:0008270">
    <property type="term" value="F:zinc ion binding"/>
    <property type="evidence" value="ECO:0007669"/>
    <property type="project" value="InterPro"/>
</dbReference>
<keyword evidence="8" id="KW-1185">Reference proteome</keyword>
<dbReference type="EMBL" id="JBBPFD010000007">
    <property type="protein sequence ID" value="KAK7918723.1"/>
    <property type="molecule type" value="Genomic_DNA"/>
</dbReference>
<gene>
    <name evidence="7" type="ORF">WMY93_010007</name>
</gene>
<comment type="similarity">
    <text evidence="1 2">Belongs to the peptidase M14 family.</text>
</comment>
<dbReference type="Pfam" id="PF00754">
    <property type="entry name" value="F5_F8_type_C"/>
    <property type="match status" value="1"/>
</dbReference>
<evidence type="ECO:0000256" key="2">
    <source>
        <dbReference type="PROSITE-ProRule" id="PRU01379"/>
    </source>
</evidence>
<dbReference type="SMART" id="SM00231">
    <property type="entry name" value="FA58C"/>
    <property type="match status" value="1"/>
</dbReference>
<evidence type="ECO:0008006" key="9">
    <source>
        <dbReference type="Google" id="ProtNLM"/>
    </source>
</evidence>
<evidence type="ECO:0000256" key="3">
    <source>
        <dbReference type="SAM" id="MobiDB-lite"/>
    </source>
</evidence>
<dbReference type="FunFam" id="2.60.120.260:FF:000035">
    <property type="entry name" value="probable carboxypeptidase X1 isoform X2"/>
    <property type="match status" value="1"/>
</dbReference>
<comment type="caution">
    <text evidence="2">Lacks conserved residue(s) required for the propagation of feature annotation.</text>
</comment>
<dbReference type="PROSITE" id="PS50994">
    <property type="entry name" value="INTEGRASE"/>
    <property type="match status" value="1"/>
</dbReference>
<dbReference type="PANTHER" id="PTHR47331:SF6">
    <property type="entry name" value="DOUBLECORTIN DOMAIN-CONTAINING PROTEIN"/>
    <property type="match status" value="1"/>
</dbReference>
<dbReference type="InterPro" id="IPR043502">
    <property type="entry name" value="DNA/RNA_pol_sf"/>
</dbReference>
<evidence type="ECO:0000259" key="4">
    <source>
        <dbReference type="PROSITE" id="PS50022"/>
    </source>
</evidence>
<evidence type="ECO:0000256" key="1">
    <source>
        <dbReference type="ARBA" id="ARBA00005988"/>
    </source>
</evidence>
<dbReference type="GO" id="GO:0004181">
    <property type="term" value="F:metallocarboxypeptidase activity"/>
    <property type="evidence" value="ECO:0007669"/>
    <property type="project" value="InterPro"/>
</dbReference>
<dbReference type="SUPFAM" id="SSF49785">
    <property type="entry name" value="Galactose-binding domain-like"/>
    <property type="match status" value="1"/>
</dbReference>
<dbReference type="Gene3D" id="3.40.630.10">
    <property type="entry name" value="Zn peptidases"/>
    <property type="match status" value="1"/>
</dbReference>
<dbReference type="Pfam" id="PF18701">
    <property type="entry name" value="DUF5641"/>
    <property type="match status" value="1"/>
</dbReference>
<dbReference type="GO" id="GO:0015074">
    <property type="term" value="P:DNA integration"/>
    <property type="evidence" value="ECO:0007669"/>
    <property type="project" value="InterPro"/>
</dbReference>
<evidence type="ECO:0000313" key="8">
    <source>
        <dbReference type="Proteomes" id="UP001460270"/>
    </source>
</evidence>
<dbReference type="Pfam" id="PF00246">
    <property type="entry name" value="Peptidase_M14"/>
    <property type="match status" value="1"/>
</dbReference>
<dbReference type="InterPro" id="IPR008042">
    <property type="entry name" value="Retrotrans_Pao"/>
</dbReference>
<feature type="domain" description="Peptidase M14" evidence="6">
    <location>
        <begin position="1522"/>
        <end position="1850"/>
    </location>
</feature>
<dbReference type="Proteomes" id="UP001460270">
    <property type="component" value="Unassembled WGS sequence"/>
</dbReference>
<dbReference type="GO" id="GO:0003676">
    <property type="term" value="F:nucleic acid binding"/>
    <property type="evidence" value="ECO:0007669"/>
    <property type="project" value="InterPro"/>
</dbReference>
<dbReference type="InterPro" id="IPR057246">
    <property type="entry name" value="CARBOXYPEPT_ZN_1"/>
</dbReference>
<sequence>MIPNKREEIPTPSAAQAHRHLEGIAHKIPPLDNGADILLLLGRDILRVHKVRSQINGPHDAPYAQRLDLGWVIVGDVCLGSTHKPSQVTTLKTHILTDGRPTHFPPCENHFTVKSDTSLSNGQVTVSSSNMKSNAQKETMGNNVFCQTKNDNKLAPSMEDLLFLKLMDNECFQDETQSWVAPLPFRQPRAQLPNNRNYAISRLKSLERTLNKNPEMKAHLIDFMQKMLDNGHAEIAPPVQKDKEYWYLPYFGVYHPQKLSQIRVVFDSSAQFQGMSLNTVLLSGPNLNNSLLGVLVRFRKHPVAVTADIQQMFYCFLVREDCRDVLRFVWHKDNDPQKELVDYRMCVHVFGNSPSPAVATYGLRRAAQHGEAKYGSDVRHFIERDFYVDDALKSVPTEHDAIDLLKRTQEMLADANLRLLKIASNKAEVMDAFPAQDRAKDLQCLDLFKDELPDQRSLGVKWNIMEDYFTFHIPHTEKPYTRRGVLSTVNSVFDPLGFLSPVIIQGRLLLRELSLQTTEWDSPLPEDLKGRWTEWQQSLQCLSTVQIPRTYTKMSLSQAKCVELCIFSDASMKAICAVSYLKVTAQDGTTEVGFVLGKARLAPQPELTVPRLELCAAVMAVEMAEVIVEEIDHPIDKTSFFTDSKVVLGYINNQSRRFYVYVNNRVRRIRESTTPEQWHFVTTDQNPADHGSRSVPAAELQHTTWFSGPAFLQRSPEAQPEQPDFELLDPDNDTEVRPEVKTLCTNVTEGILGSDRWERFSTWRSLSRTMSNLIHVAQCFSQPKTDSNCRGWHICKTAITPELLEQAETLIISTVQFETYADEIRRISEKQNLPKSSPLIKLNPIIGEDNLLRVGGRINRAGLGVKETNPIILPGCHYITTLLVRHHHEKVNHQGRHFTEGAVRESGLWIVGGRRCIGKVISKCVTCKKLRGKFKEQIMSDLPVDRLKVEPPFTYVGVDMFGPWEVTARRTRGGQANSKRWAILFTCLCTRAVHIEVVEEMSTSSFINALRRFFALRGPAKQLRSDCGTNFIGAYKEMTTDAPDEDKVRHFLQDQKCAWIFNPPHSSHMGGVWERMIGLSRRILDNMLLQAGRVQLTHEILTTFLAEVTAIINARPLLPVSADPEHPHILSPAMLLTQKTQAVPPICDNVDPKEMLKSHWKRVQFLADAFWSRWRKEYLHSLQARQKWHHKRMDIKQGDVVLLKDKQTRRNEWPMGVITKTVPSEDGVIRKAESSSEESFSLYTEAVWTCGSLALTKRLCRTRTEPGPEPGPDRTGTMLGLNLGLVAVSLWLWTSLLCQASEEEFFTQVLKRSRKVEGAKVFGKLSQRQTDLREMERRAKQGAKAVKKSEKPKKNSNSVSDEQIKPEPEECPPMGLETLKIDDFQLHASTTRRYGLGAHRGRLNIQGGLYEDDLHDGAWCAGRDDSLQWLEIDARRLTRFTGVVTQGRSSLWASDWVTSYRVMVSNDSHSWVTVKNNSEDLIFKGNWEKEIPVRNLFPSPVVARYLRINPQTWFNKGGVCLRAEVLAVLCQLMKVVNEMCPNITRIYNIGKSYNGLKLYAIEISDNPGNTKEPEFRYTAGSHGNEVLGRELLLLLMHFLCVEYLSGNPRVRHLVDETRIHLLPSVNPDGYEKAYQLGSELSGWSLGRWSQEGIDIHHNFPDLNSILWEAEAKKLFPRKVPNHHLPIPEWYQARNGSVAVETRALISWMEKFPFVLGGNLQGGELVVTFPYDKTRSVGVIRKLSPTPDDPCFQHLKVRPFPKATRRVFSEHLLTNRHVNVALASKVALSSDSALFFRFCISSNSAVCRLFVISNISPPYTSTYRSRTATAPPRSPPASETLIASHFFCQHDSWANLRIVSEISLCNCRRLRGFDLSRTSAALLGSHSQSRRVRIALLRLHETLTKHVDLASHLIGFTSEPVLGQLSL</sequence>
<dbReference type="PRINTS" id="PR00765">
    <property type="entry name" value="CRBOXYPTASEA"/>
</dbReference>
<feature type="domain" description="F5/8 type C" evidence="4">
    <location>
        <begin position="1369"/>
        <end position="1528"/>
    </location>
</feature>
<feature type="domain" description="Integrase catalytic" evidence="5">
    <location>
        <begin position="947"/>
        <end position="1140"/>
    </location>
</feature>
<dbReference type="SUPFAM" id="SSF53187">
    <property type="entry name" value="Zn-dependent exopeptidases"/>
    <property type="match status" value="1"/>
</dbReference>
<dbReference type="InterPro" id="IPR040676">
    <property type="entry name" value="DUF5641"/>
</dbReference>
<name>A0AAW0PIH8_9GOBI</name>
<dbReference type="InterPro" id="IPR012337">
    <property type="entry name" value="RNaseH-like_sf"/>
</dbReference>
<dbReference type="GO" id="GO:0006508">
    <property type="term" value="P:proteolysis"/>
    <property type="evidence" value="ECO:0007669"/>
    <property type="project" value="InterPro"/>
</dbReference>
<feature type="region of interest" description="Disordered" evidence="3">
    <location>
        <begin position="1331"/>
        <end position="1372"/>
    </location>
</feature>
<dbReference type="CDD" id="cd00057">
    <property type="entry name" value="FA58C"/>
    <property type="match status" value="1"/>
</dbReference>
<dbReference type="InterPro" id="IPR036397">
    <property type="entry name" value="RNaseH_sf"/>
</dbReference>